<dbReference type="EMBL" id="MCRM02000001">
    <property type="protein sequence ID" value="PNV76863.1"/>
    <property type="molecule type" value="Genomic_DNA"/>
</dbReference>
<evidence type="ECO:0000313" key="3">
    <source>
        <dbReference type="Proteomes" id="UP000094669"/>
    </source>
</evidence>
<evidence type="ECO:0000256" key="1">
    <source>
        <dbReference type="SAM" id="MobiDB-lite"/>
    </source>
</evidence>
<feature type="region of interest" description="Disordered" evidence="1">
    <location>
        <begin position="39"/>
        <end position="61"/>
    </location>
</feature>
<name>A0ABX4YNK2_9LEPT</name>
<proteinExistence type="predicted"/>
<keyword evidence="3" id="KW-1185">Reference proteome</keyword>
<feature type="compositionally biased region" description="Polar residues" evidence="1">
    <location>
        <begin position="39"/>
        <end position="55"/>
    </location>
</feature>
<comment type="caution">
    <text evidence="2">The sequence shown here is derived from an EMBL/GenBank/DDBJ whole genome shotgun (WGS) entry which is preliminary data.</text>
</comment>
<protein>
    <submittedName>
        <fullName evidence="2">Uncharacterized protein</fullName>
    </submittedName>
</protein>
<accession>A0ABX4YNK2</accession>
<reference evidence="2" key="1">
    <citation type="submission" date="2018-01" db="EMBL/GenBank/DDBJ databases">
        <title>Genomic characterization of Leptospira inadai serogroup Lyme isolated from captured rat in Brazil and comparative analysis with human reference strain.</title>
        <authorList>
            <person name="Moreno L.Z."/>
            <person name="Loureiro A.P."/>
            <person name="Miraglia F."/>
            <person name="Kremer F.S."/>
            <person name="Eslabao M.R."/>
            <person name="Dellagostin O.A."/>
            <person name="Lilenbaum W."/>
            <person name="Moreno A.M."/>
        </authorList>
    </citation>
    <scope>NUCLEOTIDE SEQUENCE [LARGE SCALE GENOMIC DNA]</scope>
    <source>
        <strain evidence="2">M34/99</strain>
    </source>
</reference>
<sequence length="61" mass="6522">MEIISQRIGLNSLELTVLGLRCSIVETFPLVTAISLSPSFTGRNVSNSKNGSAASKENVRD</sequence>
<evidence type="ECO:0000313" key="2">
    <source>
        <dbReference type="EMBL" id="PNV76863.1"/>
    </source>
</evidence>
<dbReference type="Proteomes" id="UP000094669">
    <property type="component" value="Unassembled WGS sequence"/>
</dbReference>
<organism evidence="2 3">
    <name type="scientific">Leptospira inadai serovar Lyme</name>
    <dbReference type="NCBI Taxonomy" id="293084"/>
    <lineage>
        <taxon>Bacteria</taxon>
        <taxon>Pseudomonadati</taxon>
        <taxon>Spirochaetota</taxon>
        <taxon>Spirochaetia</taxon>
        <taxon>Leptospirales</taxon>
        <taxon>Leptospiraceae</taxon>
        <taxon>Leptospira</taxon>
    </lineage>
</organism>
<gene>
    <name evidence="2" type="ORF">BES34_000850</name>
</gene>